<proteinExistence type="predicted"/>
<evidence type="ECO:0000256" key="6">
    <source>
        <dbReference type="SAM" id="Phobius"/>
    </source>
</evidence>
<dbReference type="Pfam" id="PF06146">
    <property type="entry name" value="PsiE"/>
    <property type="match status" value="1"/>
</dbReference>
<evidence type="ECO:0000313" key="7">
    <source>
        <dbReference type="EMBL" id="WFS25805.1"/>
    </source>
</evidence>
<dbReference type="EMBL" id="CP117268">
    <property type="protein sequence ID" value="WFS25805.1"/>
    <property type="molecule type" value="Genomic_DNA"/>
</dbReference>
<sequence length="176" mass="19528">MIDEAYHQSKNRISDPNDALSDIRRSWSALSLYERFEQLVIVALTALISLVVIAALAGLSIRVFQLVAQGIIDPADHSVFQTVFGMIFTVLIALEFNHSIISVLKRHEHIVQARAVVLIALLALGRKFIILDASATEPLTILGLAVAILSLGAVYWLVRDQDRKDALEERCRPSSR</sequence>
<keyword evidence="4 6" id="KW-1133">Transmembrane helix</keyword>
<keyword evidence="7" id="KW-0614">Plasmid</keyword>
<dbReference type="RefSeq" id="WP_142831620.1">
    <property type="nucleotide sequence ID" value="NZ_CP117268.1"/>
</dbReference>
<keyword evidence="3 6" id="KW-0812">Transmembrane</keyword>
<feature type="transmembrane region" description="Helical" evidence="6">
    <location>
        <begin position="139"/>
        <end position="158"/>
    </location>
</feature>
<comment type="subcellular location">
    <subcellularLocation>
        <location evidence="1">Cell membrane</location>
        <topology evidence="1">Multi-pass membrane protein</topology>
    </subcellularLocation>
</comment>
<evidence type="ECO:0000256" key="4">
    <source>
        <dbReference type="ARBA" id="ARBA00022989"/>
    </source>
</evidence>
<evidence type="ECO:0000256" key="2">
    <source>
        <dbReference type="ARBA" id="ARBA00022475"/>
    </source>
</evidence>
<reference evidence="7 8" key="2">
    <citation type="journal article" date="2023" name="MicrobiologyOpen">
        <title>Genomics of the tumorigenes clade of the family Rhizobiaceae and description of Rhizobium rhododendri sp. nov.</title>
        <authorList>
            <person name="Kuzmanovic N."/>
            <person name="diCenzo G.C."/>
            <person name="Bunk B."/>
            <person name="Sproeer C."/>
            <person name="Fruehling A."/>
            <person name="Neumann-Schaal M."/>
            <person name="Overmann J."/>
            <person name="Smalla K."/>
        </authorList>
    </citation>
    <scope>NUCLEOTIDE SEQUENCE [LARGE SCALE GENOMIC DNA]</scope>
    <source>
        <strain evidence="8">rho-6.2</strain>
        <plasmid evidence="7 8">unnamed1</plasmid>
    </source>
</reference>
<evidence type="ECO:0000256" key="5">
    <source>
        <dbReference type="ARBA" id="ARBA00023136"/>
    </source>
</evidence>
<dbReference type="Proteomes" id="UP000318939">
    <property type="component" value="Plasmid unnamed1"/>
</dbReference>
<feature type="transmembrane region" description="Helical" evidence="6">
    <location>
        <begin position="39"/>
        <end position="59"/>
    </location>
</feature>
<feature type="transmembrane region" description="Helical" evidence="6">
    <location>
        <begin position="79"/>
        <end position="103"/>
    </location>
</feature>
<keyword evidence="2" id="KW-1003">Cell membrane</keyword>
<keyword evidence="8" id="KW-1185">Reference proteome</keyword>
<protein>
    <submittedName>
        <fullName evidence="7">Phosphate-starvation-inducible PsiE family protein</fullName>
    </submittedName>
</protein>
<gene>
    <name evidence="7" type="ORF">PR018_19850</name>
</gene>
<name>A0ABY8IRZ5_9HYPH</name>
<evidence type="ECO:0000256" key="3">
    <source>
        <dbReference type="ARBA" id="ARBA00022692"/>
    </source>
</evidence>
<feature type="transmembrane region" description="Helical" evidence="6">
    <location>
        <begin position="115"/>
        <end position="133"/>
    </location>
</feature>
<keyword evidence="5 6" id="KW-0472">Membrane</keyword>
<evidence type="ECO:0000256" key="1">
    <source>
        <dbReference type="ARBA" id="ARBA00004651"/>
    </source>
</evidence>
<reference evidence="7 8" key="1">
    <citation type="journal article" date="2019" name="Phytopathology">
        <title>A Novel Group of Rhizobium tumorigenes-Like Agrobacteria Associated with Crown Gall Disease of Rhododendron and Blueberry.</title>
        <authorList>
            <person name="Kuzmanovic N."/>
            <person name="Behrens P."/>
            <person name="Idczak E."/>
            <person name="Wagner S."/>
            <person name="Gotz M."/>
            <person name="Sproer C."/>
            <person name="Bunk B."/>
            <person name="Overmann J."/>
            <person name="Smalla K."/>
        </authorList>
    </citation>
    <scope>NUCLEOTIDE SEQUENCE [LARGE SCALE GENOMIC DNA]</scope>
    <source>
        <strain evidence="8">rho-6.2</strain>
    </source>
</reference>
<organism evidence="7 8">
    <name type="scientific">Rhizobium rhododendri</name>
    <dbReference type="NCBI Taxonomy" id="2506430"/>
    <lineage>
        <taxon>Bacteria</taxon>
        <taxon>Pseudomonadati</taxon>
        <taxon>Pseudomonadota</taxon>
        <taxon>Alphaproteobacteria</taxon>
        <taxon>Hyphomicrobiales</taxon>
        <taxon>Rhizobiaceae</taxon>
        <taxon>Rhizobium/Agrobacterium group</taxon>
        <taxon>Rhizobium</taxon>
    </lineage>
</organism>
<accession>A0ABY8IRZ5</accession>
<evidence type="ECO:0000313" key="8">
    <source>
        <dbReference type="Proteomes" id="UP000318939"/>
    </source>
</evidence>
<dbReference type="InterPro" id="IPR020948">
    <property type="entry name" value="P_starv_induced_PsiE-like"/>
</dbReference>
<geneLocation type="plasmid" evidence="7 8">
    <name>unnamed1</name>
</geneLocation>